<dbReference type="Gene3D" id="3.30.250.20">
    <property type="entry name" value="L1 transposable element, C-terminal domain"/>
    <property type="match status" value="1"/>
</dbReference>
<dbReference type="InterPro" id="IPR042566">
    <property type="entry name" value="L1_C"/>
</dbReference>
<name>A0AAV7M8Z6_PLEWA</name>
<proteinExistence type="predicted"/>
<evidence type="ECO:0000256" key="1">
    <source>
        <dbReference type="SAM" id="MobiDB-lite"/>
    </source>
</evidence>
<evidence type="ECO:0000313" key="2">
    <source>
        <dbReference type="EMBL" id="KAJ1099997.1"/>
    </source>
</evidence>
<protein>
    <submittedName>
        <fullName evidence="2">Uncharacterized protein</fullName>
    </submittedName>
</protein>
<feature type="compositionally biased region" description="Acidic residues" evidence="1">
    <location>
        <begin position="132"/>
        <end position="141"/>
    </location>
</feature>
<sequence>MIPDFTAEVQAKRASYLEVKKVLHAEGIRYSLLFPSKLKIMLDGHSHLCQAPDKALAWLESHTSGLIDHDLSGPLVLQRRRKRRSSRDRVQEEGMTKPTLQQVIQEKRAALQAAASLTESGHSGREKSDNPDVPESEDASDLDSMVSTLEGAPHMMLQTTSDRI</sequence>
<accession>A0AAV7M8Z6</accession>
<dbReference type="Proteomes" id="UP001066276">
    <property type="component" value="Chromosome 10"/>
</dbReference>
<dbReference type="EMBL" id="JANPWB010000014">
    <property type="protein sequence ID" value="KAJ1099997.1"/>
    <property type="molecule type" value="Genomic_DNA"/>
</dbReference>
<organism evidence="2 3">
    <name type="scientific">Pleurodeles waltl</name>
    <name type="common">Iberian ribbed newt</name>
    <dbReference type="NCBI Taxonomy" id="8319"/>
    <lineage>
        <taxon>Eukaryota</taxon>
        <taxon>Metazoa</taxon>
        <taxon>Chordata</taxon>
        <taxon>Craniata</taxon>
        <taxon>Vertebrata</taxon>
        <taxon>Euteleostomi</taxon>
        <taxon>Amphibia</taxon>
        <taxon>Batrachia</taxon>
        <taxon>Caudata</taxon>
        <taxon>Salamandroidea</taxon>
        <taxon>Salamandridae</taxon>
        <taxon>Pleurodelinae</taxon>
        <taxon>Pleurodeles</taxon>
    </lineage>
</organism>
<comment type="caution">
    <text evidence="2">The sequence shown here is derived from an EMBL/GenBank/DDBJ whole genome shotgun (WGS) entry which is preliminary data.</text>
</comment>
<gene>
    <name evidence="2" type="ORF">NDU88_005087</name>
</gene>
<reference evidence="2" key="1">
    <citation type="journal article" date="2022" name="bioRxiv">
        <title>Sequencing and chromosome-scale assembly of the giantPleurodeles waltlgenome.</title>
        <authorList>
            <person name="Brown T."/>
            <person name="Elewa A."/>
            <person name="Iarovenko S."/>
            <person name="Subramanian E."/>
            <person name="Araus A.J."/>
            <person name="Petzold A."/>
            <person name="Susuki M."/>
            <person name="Suzuki K.-i.T."/>
            <person name="Hayashi T."/>
            <person name="Toyoda A."/>
            <person name="Oliveira C."/>
            <person name="Osipova E."/>
            <person name="Leigh N.D."/>
            <person name="Simon A."/>
            <person name="Yun M.H."/>
        </authorList>
    </citation>
    <scope>NUCLEOTIDE SEQUENCE</scope>
    <source>
        <strain evidence="2">20211129_DDA</strain>
        <tissue evidence="2">Liver</tissue>
    </source>
</reference>
<dbReference type="AlphaFoldDB" id="A0AAV7M8Z6"/>
<keyword evidence="3" id="KW-1185">Reference proteome</keyword>
<evidence type="ECO:0000313" key="3">
    <source>
        <dbReference type="Proteomes" id="UP001066276"/>
    </source>
</evidence>
<feature type="region of interest" description="Disordered" evidence="1">
    <location>
        <begin position="77"/>
        <end position="164"/>
    </location>
</feature>